<accession>A0A6G7J8A2</accession>
<dbReference type="Proteomes" id="UP000502928">
    <property type="component" value="Chromosome"/>
</dbReference>
<dbReference type="EMBL" id="CP049616">
    <property type="protein sequence ID" value="QII46788.1"/>
    <property type="molecule type" value="Genomic_DNA"/>
</dbReference>
<organism evidence="1 2">
    <name type="scientific">Flagellimonas oceani</name>
    <dbReference type="NCBI Taxonomy" id="2698672"/>
    <lineage>
        <taxon>Bacteria</taxon>
        <taxon>Pseudomonadati</taxon>
        <taxon>Bacteroidota</taxon>
        <taxon>Flavobacteriia</taxon>
        <taxon>Flavobacteriales</taxon>
        <taxon>Flavobacteriaceae</taxon>
        <taxon>Flagellimonas</taxon>
    </lineage>
</organism>
<name>A0A6G7J8A2_9FLAO</name>
<dbReference type="KEGG" id="mut:GVT53_19580"/>
<evidence type="ECO:0000313" key="1">
    <source>
        <dbReference type="EMBL" id="QII46788.1"/>
    </source>
</evidence>
<protein>
    <submittedName>
        <fullName evidence="1">DUF1643 domain-containing protein</fullName>
    </submittedName>
</protein>
<reference evidence="1 2" key="1">
    <citation type="submission" date="2020-02" db="EMBL/GenBank/DDBJ databases">
        <title>Complete genome of Muricauda sp. 501str8.</title>
        <authorList>
            <person name="Dong B."/>
            <person name="Zhu S."/>
            <person name="Yang J."/>
            <person name="Chen J."/>
        </authorList>
    </citation>
    <scope>NUCLEOTIDE SEQUENCE [LARGE SCALE GENOMIC DNA]</scope>
    <source>
        <strain evidence="1 2">501str8</strain>
    </source>
</reference>
<gene>
    <name evidence="1" type="ORF">GVT53_19580</name>
</gene>
<evidence type="ECO:0000313" key="2">
    <source>
        <dbReference type="Proteomes" id="UP000502928"/>
    </source>
</evidence>
<keyword evidence="2" id="KW-1185">Reference proteome</keyword>
<dbReference type="Pfam" id="PF07799">
    <property type="entry name" value="DUF1643"/>
    <property type="match status" value="1"/>
</dbReference>
<dbReference type="RefSeq" id="WP_166250158.1">
    <property type="nucleotide sequence ID" value="NZ_CP049616.1"/>
</dbReference>
<dbReference type="AlphaFoldDB" id="A0A6G7J8A2"/>
<proteinExistence type="predicted"/>
<dbReference type="InterPro" id="IPR012441">
    <property type="entry name" value="DUF1643"/>
</dbReference>
<sequence length="180" mass="20730">MEHVKPIEWIYMNNGSNELRYALGEKGNRMVGCIGINPSTARPDDLDNTLGSVKRIAEFNGYDGWVMFNICPQRATDISEIDYEVNPHAIKENLSIVKRTLVEYNIGTVWLAFGNLIEYRPYLKMCFLEMFAALKGIDVNWKIIQEPTQKGHPRHPLYKPVKSTFVDFDIQRYVSEVLKG</sequence>